<evidence type="ECO:0000313" key="6">
    <source>
        <dbReference type="EMBL" id="MEB3020393.1"/>
    </source>
</evidence>
<evidence type="ECO:0000256" key="1">
    <source>
        <dbReference type="ARBA" id="ARBA00008857"/>
    </source>
</evidence>
<accession>A0ABU5XDK4</accession>
<feature type="domain" description="Tyr recombinase" evidence="5">
    <location>
        <begin position="189"/>
        <end position="385"/>
    </location>
</feature>
<dbReference type="Gene3D" id="1.10.443.10">
    <property type="entry name" value="Intergrase catalytic core"/>
    <property type="match status" value="1"/>
</dbReference>
<gene>
    <name evidence="6" type="ORF">K6T79_04970</name>
</gene>
<evidence type="ECO:0000256" key="2">
    <source>
        <dbReference type="ARBA" id="ARBA00022908"/>
    </source>
</evidence>
<dbReference type="Pfam" id="PF00589">
    <property type="entry name" value="Phage_integrase"/>
    <property type="match status" value="1"/>
</dbReference>
<comment type="caution">
    <text evidence="6">The sequence shown here is derived from an EMBL/GenBank/DDBJ whole genome shotgun (WGS) entry which is preliminary data.</text>
</comment>
<proteinExistence type="inferred from homology"/>
<organism evidence="6 7">
    <name type="scientific">[Mycobacterium] crassicus</name>
    <dbReference type="NCBI Taxonomy" id="2872309"/>
    <lineage>
        <taxon>Bacteria</taxon>
        <taxon>Bacillati</taxon>
        <taxon>Actinomycetota</taxon>
        <taxon>Actinomycetes</taxon>
        <taxon>Mycobacteriales</taxon>
        <taxon>Mycobacteriaceae</taxon>
        <taxon>Mycolicibacter</taxon>
    </lineage>
</organism>
<dbReference type="PANTHER" id="PTHR30629:SF6">
    <property type="entry name" value="PROPHAGE INTEGRASE INTA-RELATED"/>
    <property type="match status" value="1"/>
</dbReference>
<dbReference type="InterPro" id="IPR050808">
    <property type="entry name" value="Phage_Integrase"/>
</dbReference>
<dbReference type="CDD" id="cd01189">
    <property type="entry name" value="INT_ICEBs1_C_like"/>
    <property type="match status" value="1"/>
</dbReference>
<dbReference type="Pfam" id="PF14657">
    <property type="entry name" value="Arm-DNA-bind_4"/>
    <property type="match status" value="1"/>
</dbReference>
<keyword evidence="7" id="KW-1185">Reference proteome</keyword>
<dbReference type="InterPro" id="IPR010998">
    <property type="entry name" value="Integrase_recombinase_N"/>
</dbReference>
<evidence type="ECO:0000313" key="7">
    <source>
        <dbReference type="Proteomes" id="UP001299596"/>
    </source>
</evidence>
<dbReference type="Proteomes" id="UP001299596">
    <property type="component" value="Unassembled WGS sequence"/>
</dbReference>
<dbReference type="SUPFAM" id="SSF56349">
    <property type="entry name" value="DNA breaking-rejoining enzymes"/>
    <property type="match status" value="1"/>
</dbReference>
<dbReference type="PROSITE" id="PS51898">
    <property type="entry name" value="TYR_RECOMBINASE"/>
    <property type="match status" value="1"/>
</dbReference>
<reference evidence="6 7" key="1">
    <citation type="submission" date="2023-12" db="EMBL/GenBank/DDBJ databases">
        <title>Description of new species of Mycobacterium terrae complex isolated from sewage at the Sao Paulo Zoological Park Foundation in Brazil.</title>
        <authorList>
            <person name="Romagnoli C.L."/>
            <person name="Conceicao E.C."/>
            <person name="Machado E."/>
            <person name="Barreto L.B.P.F."/>
            <person name="Sharma A."/>
            <person name="Silva N.M."/>
            <person name="Marques L.E."/>
            <person name="Juliana M.A."/>
            <person name="Lourenco M.C.S."/>
            <person name="Digiampietri L.A."/>
            <person name="Suffys P.N."/>
            <person name="Viana-Niero C."/>
        </authorList>
    </citation>
    <scope>NUCLEOTIDE SEQUENCE [LARGE SCALE GENOMIC DNA]</scope>
    <source>
        <strain evidence="6 7">MYC098</strain>
    </source>
</reference>
<protein>
    <submittedName>
        <fullName evidence="6">Site-specific integrase</fullName>
    </submittedName>
</protein>
<evidence type="ECO:0000256" key="3">
    <source>
        <dbReference type="ARBA" id="ARBA00023125"/>
    </source>
</evidence>
<sequence>MSRRQLPPQIKKIMVADRKTGKTVVRYQVTVDTGINQQTGRRQQARRRYATEREARAALVEIADATAKGQFVSRSKVTVEAMCAAYLAGRHNLRASSKSKLEYDLAPLRERFGHLPIQRLTKAHVDGLVADLIAGGTTTAKGRRRKPWSAHSVNKVIATVEQVLADAKGQGIVPRNVAELVNRVAVPHEHVDTFTEAEVLVLLGAIADHRLGHAWELALSGLRRGEVAGLRWADVDLESGSLAITNNRVSAGGQTVENDPKSAASRRTLPLPERLIAVLRTAKARQAAERLALGAIGGPWDYVVCNEVGQPYSPDVLSRYWSSTVRAAGVRHIKLHAARHTCATLMDLDGVPAAVIAAWIGHKDASLTMKLYAHSQDDALKAAGATLNRVVTLRDTDVI</sequence>
<evidence type="ECO:0000259" key="5">
    <source>
        <dbReference type="PROSITE" id="PS51898"/>
    </source>
</evidence>
<dbReference type="InterPro" id="IPR013762">
    <property type="entry name" value="Integrase-like_cat_sf"/>
</dbReference>
<keyword evidence="4" id="KW-0233">DNA recombination</keyword>
<dbReference type="PANTHER" id="PTHR30629">
    <property type="entry name" value="PROPHAGE INTEGRASE"/>
    <property type="match status" value="1"/>
</dbReference>
<dbReference type="EMBL" id="JAYJJR010000002">
    <property type="protein sequence ID" value="MEB3020393.1"/>
    <property type="molecule type" value="Genomic_DNA"/>
</dbReference>
<evidence type="ECO:0000256" key="4">
    <source>
        <dbReference type="ARBA" id="ARBA00023172"/>
    </source>
</evidence>
<name>A0ABU5XDK4_9MYCO</name>
<dbReference type="InterPro" id="IPR002104">
    <property type="entry name" value="Integrase_catalytic"/>
</dbReference>
<dbReference type="InterPro" id="IPR028259">
    <property type="entry name" value="AP2-like_int_N"/>
</dbReference>
<dbReference type="RefSeq" id="WP_225405891.1">
    <property type="nucleotide sequence ID" value="NZ_JAYJJR010000002.1"/>
</dbReference>
<comment type="similarity">
    <text evidence="1">Belongs to the 'phage' integrase family.</text>
</comment>
<dbReference type="Gene3D" id="1.10.150.130">
    <property type="match status" value="1"/>
</dbReference>
<dbReference type="InterPro" id="IPR011010">
    <property type="entry name" value="DNA_brk_join_enz"/>
</dbReference>
<keyword evidence="2" id="KW-0229">DNA integration</keyword>
<keyword evidence="3" id="KW-0238">DNA-binding</keyword>